<evidence type="ECO:0000313" key="2">
    <source>
        <dbReference type="EMBL" id="AES67554.1"/>
    </source>
</evidence>
<evidence type="ECO:0000313" key="4">
    <source>
        <dbReference type="Proteomes" id="UP000002051"/>
    </source>
</evidence>
<dbReference type="AlphaFoldDB" id="G7IU98"/>
<name>G7IU98_MEDTR</name>
<reference evidence="3" key="3">
    <citation type="submission" date="2015-04" db="UniProtKB">
        <authorList>
            <consortium name="EnsemblPlants"/>
        </authorList>
    </citation>
    <scope>IDENTIFICATION</scope>
    <source>
        <strain evidence="3">cv. Jemalong A17</strain>
    </source>
</reference>
<proteinExistence type="predicted"/>
<feature type="domain" description="Cupin type-1" evidence="1">
    <location>
        <begin position="89"/>
        <end position="124"/>
    </location>
</feature>
<dbReference type="STRING" id="3880.G7IU98"/>
<dbReference type="GO" id="GO:0031012">
    <property type="term" value="C:extracellular matrix"/>
    <property type="evidence" value="ECO:0000318"/>
    <property type="project" value="GO_Central"/>
</dbReference>
<reference evidence="2 4" key="2">
    <citation type="journal article" date="2014" name="BMC Genomics">
        <title>An improved genome release (version Mt4.0) for the model legume Medicago truncatula.</title>
        <authorList>
            <person name="Tang H."/>
            <person name="Krishnakumar V."/>
            <person name="Bidwell S."/>
            <person name="Rosen B."/>
            <person name="Chan A."/>
            <person name="Zhou S."/>
            <person name="Gentzbittel L."/>
            <person name="Childs K.L."/>
            <person name="Yandell M."/>
            <person name="Gundlach H."/>
            <person name="Mayer K.F."/>
            <person name="Schwartz D.C."/>
            <person name="Town C.D."/>
        </authorList>
    </citation>
    <scope>GENOME REANNOTATION</scope>
    <source>
        <strain evidence="3 4">cv. Jemalong A17</strain>
    </source>
</reference>
<sequence>MHVNQPKNPSVNDFVFSGVQSKKATIELFNNVNLTLSVMSNFPALDGIGISMVRAEVGVKGSYPMHTHYVAADFLIMVVAELTDGWRCIVFPKGHMHFLVNFGARIAVAFSSFSTVNTGGFQFADKLSFVTQNTALLDFE</sequence>
<keyword evidence="4" id="KW-1185">Reference proteome</keyword>
<dbReference type="InterPro" id="IPR006045">
    <property type="entry name" value="Cupin_1"/>
</dbReference>
<dbReference type="Gene3D" id="2.60.120.10">
    <property type="entry name" value="Jelly Rolls"/>
    <property type="match status" value="1"/>
</dbReference>
<protein>
    <submittedName>
        <fullName evidence="2">Germin-like protein, putative</fullName>
    </submittedName>
</protein>
<dbReference type="PANTHER" id="PTHR31238">
    <property type="entry name" value="GERMIN-LIKE PROTEIN SUBFAMILY 3 MEMBER 3"/>
    <property type="match status" value="1"/>
</dbReference>
<organism evidence="2 4">
    <name type="scientific">Medicago truncatula</name>
    <name type="common">Barrel medic</name>
    <name type="synonym">Medicago tribuloides</name>
    <dbReference type="NCBI Taxonomy" id="3880"/>
    <lineage>
        <taxon>Eukaryota</taxon>
        <taxon>Viridiplantae</taxon>
        <taxon>Streptophyta</taxon>
        <taxon>Embryophyta</taxon>
        <taxon>Tracheophyta</taxon>
        <taxon>Spermatophyta</taxon>
        <taxon>Magnoliopsida</taxon>
        <taxon>eudicotyledons</taxon>
        <taxon>Gunneridae</taxon>
        <taxon>Pentapetalae</taxon>
        <taxon>rosids</taxon>
        <taxon>fabids</taxon>
        <taxon>Fabales</taxon>
        <taxon>Fabaceae</taxon>
        <taxon>Papilionoideae</taxon>
        <taxon>50 kb inversion clade</taxon>
        <taxon>NPAAA clade</taxon>
        <taxon>Hologalegina</taxon>
        <taxon>IRL clade</taxon>
        <taxon>Trifolieae</taxon>
        <taxon>Medicago</taxon>
    </lineage>
</organism>
<evidence type="ECO:0000313" key="3">
    <source>
        <dbReference type="EnsemblPlants" id="AES67554"/>
    </source>
</evidence>
<gene>
    <name evidence="2" type="ordered locus">MTR_2g096110</name>
</gene>
<dbReference type="SUPFAM" id="SSF51182">
    <property type="entry name" value="RmlC-like cupins"/>
    <property type="match status" value="1"/>
</dbReference>
<dbReference type="InterPro" id="IPR014710">
    <property type="entry name" value="RmlC-like_jellyroll"/>
</dbReference>
<dbReference type="Pfam" id="PF00190">
    <property type="entry name" value="Cupin_1"/>
    <property type="match status" value="1"/>
</dbReference>
<dbReference type="PaxDb" id="3880-AES67554"/>
<accession>G7IU98</accession>
<dbReference type="InterPro" id="IPR011051">
    <property type="entry name" value="RmlC_Cupin_sf"/>
</dbReference>
<evidence type="ECO:0000259" key="1">
    <source>
        <dbReference type="Pfam" id="PF00190"/>
    </source>
</evidence>
<dbReference type="HOGENOM" id="CLU_1838086_0_0_1"/>
<dbReference type="EMBL" id="CM001218">
    <property type="protein sequence ID" value="AES67554.1"/>
    <property type="molecule type" value="Genomic_DNA"/>
</dbReference>
<dbReference type="Proteomes" id="UP000002051">
    <property type="component" value="Chromosome 2"/>
</dbReference>
<dbReference type="EnsemblPlants" id="AES67554">
    <property type="protein sequence ID" value="AES67554"/>
    <property type="gene ID" value="MTR_2g096110"/>
</dbReference>
<reference evidence="2 4" key="1">
    <citation type="journal article" date="2011" name="Nature">
        <title>The Medicago genome provides insight into the evolution of rhizobial symbioses.</title>
        <authorList>
            <person name="Young N.D."/>
            <person name="Debelle F."/>
            <person name="Oldroyd G.E."/>
            <person name="Geurts R."/>
            <person name="Cannon S.B."/>
            <person name="Udvardi M.K."/>
            <person name="Benedito V.A."/>
            <person name="Mayer K.F."/>
            <person name="Gouzy J."/>
            <person name="Schoof H."/>
            <person name="Van de Peer Y."/>
            <person name="Proost S."/>
            <person name="Cook D.R."/>
            <person name="Meyers B.C."/>
            <person name="Spannagl M."/>
            <person name="Cheung F."/>
            <person name="De Mita S."/>
            <person name="Krishnakumar V."/>
            <person name="Gundlach H."/>
            <person name="Zhou S."/>
            <person name="Mudge J."/>
            <person name="Bharti A.K."/>
            <person name="Murray J.D."/>
            <person name="Naoumkina M.A."/>
            <person name="Rosen B."/>
            <person name="Silverstein K.A."/>
            <person name="Tang H."/>
            <person name="Rombauts S."/>
            <person name="Zhao P.X."/>
            <person name="Zhou P."/>
            <person name="Barbe V."/>
            <person name="Bardou P."/>
            <person name="Bechner M."/>
            <person name="Bellec A."/>
            <person name="Berger A."/>
            <person name="Berges H."/>
            <person name="Bidwell S."/>
            <person name="Bisseling T."/>
            <person name="Choisne N."/>
            <person name="Couloux A."/>
            <person name="Denny R."/>
            <person name="Deshpande S."/>
            <person name="Dai X."/>
            <person name="Doyle J.J."/>
            <person name="Dudez A.M."/>
            <person name="Farmer A.D."/>
            <person name="Fouteau S."/>
            <person name="Franken C."/>
            <person name="Gibelin C."/>
            <person name="Gish J."/>
            <person name="Goldstein S."/>
            <person name="Gonzalez A.J."/>
            <person name="Green P.J."/>
            <person name="Hallab A."/>
            <person name="Hartog M."/>
            <person name="Hua A."/>
            <person name="Humphray S.J."/>
            <person name="Jeong D.H."/>
            <person name="Jing Y."/>
            <person name="Jocker A."/>
            <person name="Kenton S.M."/>
            <person name="Kim D.J."/>
            <person name="Klee K."/>
            <person name="Lai H."/>
            <person name="Lang C."/>
            <person name="Lin S."/>
            <person name="Macmil S.L."/>
            <person name="Magdelenat G."/>
            <person name="Matthews L."/>
            <person name="McCorrison J."/>
            <person name="Monaghan E.L."/>
            <person name="Mun J.H."/>
            <person name="Najar F.Z."/>
            <person name="Nicholson C."/>
            <person name="Noirot C."/>
            <person name="O'Bleness M."/>
            <person name="Paule C.R."/>
            <person name="Poulain J."/>
            <person name="Prion F."/>
            <person name="Qin B."/>
            <person name="Qu C."/>
            <person name="Retzel E.F."/>
            <person name="Riddle C."/>
            <person name="Sallet E."/>
            <person name="Samain S."/>
            <person name="Samson N."/>
            <person name="Sanders I."/>
            <person name="Saurat O."/>
            <person name="Scarpelli C."/>
            <person name="Schiex T."/>
            <person name="Segurens B."/>
            <person name="Severin A.J."/>
            <person name="Sherrier D.J."/>
            <person name="Shi R."/>
            <person name="Sims S."/>
            <person name="Singer S.R."/>
            <person name="Sinharoy S."/>
            <person name="Sterck L."/>
            <person name="Viollet A."/>
            <person name="Wang B.B."/>
            <person name="Wang K."/>
            <person name="Wang M."/>
            <person name="Wang X."/>
            <person name="Warfsmann J."/>
            <person name="Weissenbach J."/>
            <person name="White D.D."/>
            <person name="White J.D."/>
            <person name="Wiley G.B."/>
            <person name="Wincker P."/>
            <person name="Xing Y."/>
            <person name="Yang L."/>
            <person name="Yao Z."/>
            <person name="Ying F."/>
            <person name="Zhai J."/>
            <person name="Zhou L."/>
            <person name="Zuber A."/>
            <person name="Denarie J."/>
            <person name="Dixon R.A."/>
            <person name="May G.D."/>
            <person name="Schwartz D.C."/>
            <person name="Rogers J."/>
            <person name="Quetier F."/>
            <person name="Town C.D."/>
            <person name="Roe B.A."/>
        </authorList>
    </citation>
    <scope>NUCLEOTIDE SEQUENCE [LARGE SCALE GENOMIC DNA]</scope>
    <source>
        <strain evidence="2">A17</strain>
        <strain evidence="3 4">cv. Jemalong A17</strain>
    </source>
</reference>